<protein>
    <recommendedName>
        <fullName evidence="1">Clr5 domain-containing protein</fullName>
    </recommendedName>
</protein>
<gene>
    <name evidence="2" type="ORF">AB675_2782</name>
</gene>
<name>A0A0N1P1N1_9EURO</name>
<dbReference type="Pfam" id="PF14420">
    <property type="entry name" value="Clr5"/>
    <property type="match status" value="1"/>
</dbReference>
<evidence type="ECO:0000313" key="2">
    <source>
        <dbReference type="EMBL" id="KPI45136.1"/>
    </source>
</evidence>
<dbReference type="GeneID" id="28734660"/>
<sequence length="465" mass="52862">MDSPGHAPEVDRRQPQARWDELMPEIIDLYLNKNTLAQVRDTMASKHDFHANIPTYKRKLTAHGVRKNLTAKQKLLLLNRHKLSDSHDSRLRRPIVRNGVRFYLHASPADTQLHHFSHSQKTTEYVITATEQYYSQFHGDAGDWWSIGESFNVFRRALSQTRKNSVNSSQVPGLTMLNKACELAPLILQKPLEAIVLFAAYFSQAQWIHMPRARVVALDYFTRYARSVRSDSRVSELLLALRDDRMSNEIASLFLSIGVKTASATNTQFSAAFFEYLVDLRALAIETGGNPGPAVGQLIESILATGDRSLPDTIRLTYARAYMCFWEQDFAGAQMWNTRVLHLTNGDRSRRDWKRQRGALFQLGRIEQLAGHPNEAAAYYWDGLVVALAPDIQEGMEASDKFINLEFLEMLKLIYEGLGNFEQADLMRSRFGEVWTGYAREFNRIPPVDVSDEATETAKSQDNGG</sequence>
<proteinExistence type="predicted"/>
<comment type="caution">
    <text evidence="2">The sequence shown here is derived from an EMBL/GenBank/DDBJ whole genome shotgun (WGS) entry which is preliminary data.</text>
</comment>
<dbReference type="EMBL" id="LFJN01000002">
    <property type="protein sequence ID" value="KPI45136.1"/>
    <property type="molecule type" value="Genomic_DNA"/>
</dbReference>
<accession>A0A0N1P1N1</accession>
<keyword evidence="3" id="KW-1185">Reference proteome</keyword>
<dbReference type="Proteomes" id="UP000038010">
    <property type="component" value="Unassembled WGS sequence"/>
</dbReference>
<reference evidence="2 3" key="1">
    <citation type="submission" date="2015-06" db="EMBL/GenBank/DDBJ databases">
        <title>Draft genome of the ant-associated black yeast Phialophora attae CBS 131958.</title>
        <authorList>
            <person name="Moreno L.F."/>
            <person name="Stielow B.J."/>
            <person name="de Hoog S."/>
            <person name="Vicente V.A."/>
            <person name="Weiss V.A."/>
            <person name="de Vries M."/>
            <person name="Cruz L.M."/>
            <person name="Souza E.M."/>
        </authorList>
    </citation>
    <scope>NUCLEOTIDE SEQUENCE [LARGE SCALE GENOMIC DNA]</scope>
    <source>
        <strain evidence="2 3">CBS 131958</strain>
    </source>
</reference>
<feature type="domain" description="Clr5" evidence="1">
    <location>
        <begin position="16"/>
        <end position="67"/>
    </location>
</feature>
<evidence type="ECO:0000259" key="1">
    <source>
        <dbReference type="Pfam" id="PF14420"/>
    </source>
</evidence>
<dbReference type="VEuPathDB" id="FungiDB:AB675_2782"/>
<dbReference type="InterPro" id="IPR025676">
    <property type="entry name" value="Clr5_dom"/>
</dbReference>
<dbReference type="RefSeq" id="XP_018005099.1">
    <property type="nucleotide sequence ID" value="XM_018142780.1"/>
</dbReference>
<organism evidence="2 3">
    <name type="scientific">Cyphellophora attinorum</name>
    <dbReference type="NCBI Taxonomy" id="1664694"/>
    <lineage>
        <taxon>Eukaryota</taxon>
        <taxon>Fungi</taxon>
        <taxon>Dikarya</taxon>
        <taxon>Ascomycota</taxon>
        <taxon>Pezizomycotina</taxon>
        <taxon>Eurotiomycetes</taxon>
        <taxon>Chaetothyriomycetidae</taxon>
        <taxon>Chaetothyriales</taxon>
        <taxon>Cyphellophoraceae</taxon>
        <taxon>Cyphellophora</taxon>
    </lineage>
</organism>
<dbReference type="AlphaFoldDB" id="A0A0N1P1N1"/>
<evidence type="ECO:0000313" key="3">
    <source>
        <dbReference type="Proteomes" id="UP000038010"/>
    </source>
</evidence>